<dbReference type="InterPro" id="IPR016918">
    <property type="entry name" value="UCP029394"/>
</dbReference>
<evidence type="ECO:0000259" key="1">
    <source>
        <dbReference type="Pfam" id="PF14534"/>
    </source>
</evidence>
<dbReference type="InterPro" id="IPR032710">
    <property type="entry name" value="NTF2-like_dom_sf"/>
</dbReference>
<sequence>MLDNTLFHAAHSIHHVHVLIQEVFTRPAAETQATLEALMAVFADDFSMVGTAGNVFDRQQVEQLFHRAAGARPGLEIVVGDVRVVWQAGENVAVRYKETHRLPGGEQARWSLAILECSDRGVMWRCLHETATAQ</sequence>
<dbReference type="GeneID" id="32806342"/>
<name>A0ABY9QYV4_9PSED</name>
<gene>
    <name evidence="2" type="ORF">RAH46_13025</name>
</gene>
<dbReference type="Pfam" id="PF14534">
    <property type="entry name" value="DUF4440"/>
    <property type="match status" value="1"/>
</dbReference>
<feature type="domain" description="DUF4440" evidence="1">
    <location>
        <begin position="28"/>
        <end position="118"/>
    </location>
</feature>
<proteinExistence type="predicted"/>
<dbReference type="InterPro" id="IPR027843">
    <property type="entry name" value="DUF4440"/>
</dbReference>
<evidence type="ECO:0000313" key="3">
    <source>
        <dbReference type="Proteomes" id="UP001183127"/>
    </source>
</evidence>
<dbReference type="Gene3D" id="3.10.450.50">
    <property type="match status" value="1"/>
</dbReference>
<protein>
    <submittedName>
        <fullName evidence="2">DUF4440 domain-containing protein</fullName>
    </submittedName>
</protein>
<organism evidence="2 3">
    <name type="scientific">Pseudomonas entomophila</name>
    <dbReference type="NCBI Taxonomy" id="312306"/>
    <lineage>
        <taxon>Bacteria</taxon>
        <taxon>Pseudomonadati</taxon>
        <taxon>Pseudomonadota</taxon>
        <taxon>Gammaproteobacteria</taxon>
        <taxon>Pseudomonadales</taxon>
        <taxon>Pseudomonadaceae</taxon>
        <taxon>Pseudomonas</taxon>
    </lineage>
</organism>
<dbReference type="RefSeq" id="WP_011534394.1">
    <property type="nucleotide sequence ID" value="NZ_CP132921.1"/>
</dbReference>
<dbReference type="SUPFAM" id="SSF54427">
    <property type="entry name" value="NTF2-like"/>
    <property type="match status" value="1"/>
</dbReference>
<dbReference type="PIRSF" id="PIRSF029394">
    <property type="entry name" value="UCP029394"/>
    <property type="match status" value="1"/>
</dbReference>
<dbReference type="Proteomes" id="UP001183127">
    <property type="component" value="Chromosome"/>
</dbReference>
<dbReference type="EMBL" id="CP132921">
    <property type="protein sequence ID" value="WMW08221.1"/>
    <property type="molecule type" value="Genomic_DNA"/>
</dbReference>
<reference evidence="2 3" key="1">
    <citation type="submission" date="2023-08" db="EMBL/GenBank/DDBJ databases">
        <title>Complete Genome Sequence of Pseudomonas entomophila TVIN A01.</title>
        <authorList>
            <person name="Shelke T."/>
            <person name="Mahar N.S."/>
            <person name="Gupta I."/>
            <person name="Gupta V."/>
        </authorList>
    </citation>
    <scope>NUCLEOTIDE SEQUENCE [LARGE SCALE GENOMIC DNA]</scope>
    <source>
        <strain evidence="2 3">TVIN-A01</strain>
    </source>
</reference>
<keyword evidence="3" id="KW-1185">Reference proteome</keyword>
<evidence type="ECO:0000313" key="2">
    <source>
        <dbReference type="EMBL" id="WMW08221.1"/>
    </source>
</evidence>
<accession>A0ABY9QYV4</accession>